<dbReference type="GO" id="GO:0032259">
    <property type="term" value="P:methylation"/>
    <property type="evidence" value="ECO:0007669"/>
    <property type="project" value="UniProtKB-KW"/>
</dbReference>
<keyword evidence="2" id="KW-0808">Transferase</keyword>
<dbReference type="EMBL" id="MLJW01000201">
    <property type="protein sequence ID" value="OIQ93704.1"/>
    <property type="molecule type" value="Genomic_DNA"/>
</dbReference>
<sequence>MSASHLDFYKKFKISPVRQDISDLERHFRRRQALYRHLGILPGYVAGRRVCEVGPGSGYNSIYTASLGPAYYELVEGNPTGIEQIRDLFSAYPQWTADIAITAARIEDYRATAAFDLVLCEGVLTGVTNPEEILNALAQAVKLGGMLVVSCVDHLSQFPETIRRVFADLATHSEQTLEQKVASILPLVSPHLQTLSGMSRRHDDWIIDNLIHPGAVIPLINFPEVIAVLAHEFQFLSSSPNFVQDWRWYKDIVGGNYDFNHNAIEQYWRHAHNLMDFRITMPPRDPIANIRLYDLCTEARLRVERFEKSRAAGLLVEFRELLEEISADLSVVSPLTTAALDEAADLLKTGAPERLATASLFAPLFGRGMQYLSFTREE</sequence>
<dbReference type="GO" id="GO:0008168">
    <property type="term" value="F:methyltransferase activity"/>
    <property type="evidence" value="ECO:0007669"/>
    <property type="project" value="UniProtKB-KW"/>
</dbReference>
<evidence type="ECO:0000313" key="2">
    <source>
        <dbReference type="EMBL" id="OIQ93704.1"/>
    </source>
</evidence>
<protein>
    <submittedName>
        <fullName evidence="2">tRNA (Mo5U34)-methyltransferase</fullName>
    </submittedName>
</protein>
<dbReference type="Gene3D" id="3.40.50.150">
    <property type="entry name" value="Vaccinia Virus protein VP39"/>
    <property type="match status" value="1"/>
</dbReference>
<dbReference type="CDD" id="cd02440">
    <property type="entry name" value="AdoMet_MTases"/>
    <property type="match status" value="1"/>
</dbReference>
<feature type="domain" description="Methyltransferase" evidence="1">
    <location>
        <begin position="47"/>
        <end position="170"/>
    </location>
</feature>
<organism evidence="2">
    <name type="scientific">mine drainage metagenome</name>
    <dbReference type="NCBI Taxonomy" id="410659"/>
    <lineage>
        <taxon>unclassified sequences</taxon>
        <taxon>metagenomes</taxon>
        <taxon>ecological metagenomes</taxon>
    </lineage>
</organism>
<reference evidence="2" key="1">
    <citation type="submission" date="2016-10" db="EMBL/GenBank/DDBJ databases">
        <title>Sequence of Gallionella enrichment culture.</title>
        <authorList>
            <person name="Poehlein A."/>
            <person name="Muehling M."/>
            <person name="Daniel R."/>
        </authorList>
    </citation>
    <scope>NUCLEOTIDE SEQUENCE</scope>
</reference>
<keyword evidence="2" id="KW-0489">Methyltransferase</keyword>
<accession>A0A1J5RC83</accession>
<gene>
    <name evidence="2" type="primary">cmoB</name>
    <name evidence="2" type="ORF">GALL_242950</name>
</gene>
<dbReference type="InterPro" id="IPR029063">
    <property type="entry name" value="SAM-dependent_MTases_sf"/>
</dbReference>
<evidence type="ECO:0000259" key="1">
    <source>
        <dbReference type="Pfam" id="PF13847"/>
    </source>
</evidence>
<name>A0A1J5RC83_9ZZZZ</name>
<dbReference type="AlphaFoldDB" id="A0A1J5RC83"/>
<dbReference type="SUPFAM" id="SSF53335">
    <property type="entry name" value="S-adenosyl-L-methionine-dependent methyltransferases"/>
    <property type="match status" value="1"/>
</dbReference>
<dbReference type="InterPro" id="IPR025714">
    <property type="entry name" value="Methyltranfer_dom"/>
</dbReference>
<comment type="caution">
    <text evidence="2">The sequence shown here is derived from an EMBL/GenBank/DDBJ whole genome shotgun (WGS) entry which is preliminary data.</text>
</comment>
<dbReference type="Pfam" id="PF13847">
    <property type="entry name" value="Methyltransf_31"/>
    <property type="match status" value="1"/>
</dbReference>
<proteinExistence type="predicted"/>